<feature type="non-terminal residue" evidence="1">
    <location>
        <position position="1"/>
    </location>
</feature>
<gene>
    <name evidence="1" type="ORF">Cfor_06286</name>
</gene>
<organism evidence="1 2">
    <name type="scientific">Coptotermes formosanus</name>
    <name type="common">Formosan subterranean termite</name>
    <dbReference type="NCBI Taxonomy" id="36987"/>
    <lineage>
        <taxon>Eukaryota</taxon>
        <taxon>Metazoa</taxon>
        <taxon>Ecdysozoa</taxon>
        <taxon>Arthropoda</taxon>
        <taxon>Hexapoda</taxon>
        <taxon>Insecta</taxon>
        <taxon>Pterygota</taxon>
        <taxon>Neoptera</taxon>
        <taxon>Polyneoptera</taxon>
        <taxon>Dictyoptera</taxon>
        <taxon>Blattodea</taxon>
        <taxon>Blattoidea</taxon>
        <taxon>Termitoidae</taxon>
        <taxon>Rhinotermitidae</taxon>
        <taxon>Coptotermes</taxon>
    </lineage>
</organism>
<evidence type="ECO:0008006" key="3">
    <source>
        <dbReference type="Google" id="ProtNLM"/>
    </source>
</evidence>
<keyword evidence="2" id="KW-1185">Reference proteome</keyword>
<dbReference type="OrthoDB" id="265717at2759"/>
<dbReference type="InParanoid" id="A0A6L2PGR2"/>
<comment type="caution">
    <text evidence="1">The sequence shown here is derived from an EMBL/GenBank/DDBJ whole genome shotgun (WGS) entry which is preliminary data.</text>
</comment>
<evidence type="ECO:0000313" key="2">
    <source>
        <dbReference type="Proteomes" id="UP000502823"/>
    </source>
</evidence>
<reference evidence="2" key="1">
    <citation type="submission" date="2020-01" db="EMBL/GenBank/DDBJ databases">
        <title>Draft genome sequence of the Termite Coptotermes fromosanus.</title>
        <authorList>
            <person name="Itakura S."/>
            <person name="Yosikawa Y."/>
            <person name="Umezawa K."/>
        </authorList>
    </citation>
    <scope>NUCLEOTIDE SEQUENCE [LARGE SCALE GENOMIC DNA]</scope>
</reference>
<feature type="non-terminal residue" evidence="1">
    <location>
        <position position="86"/>
    </location>
</feature>
<dbReference type="Gene3D" id="1.25.40.10">
    <property type="entry name" value="Tetratricopeptide repeat domain"/>
    <property type="match status" value="1"/>
</dbReference>
<dbReference type="Proteomes" id="UP000502823">
    <property type="component" value="Unassembled WGS sequence"/>
</dbReference>
<protein>
    <recommendedName>
        <fullName evidence="3">KIF-binding protein</fullName>
    </recommendedName>
</protein>
<evidence type="ECO:0000313" key="1">
    <source>
        <dbReference type="EMBL" id="GFG31733.1"/>
    </source>
</evidence>
<dbReference type="AlphaFoldDB" id="A0A6L2PGR2"/>
<accession>A0A6L2PGR2</accession>
<dbReference type="InterPro" id="IPR011990">
    <property type="entry name" value="TPR-like_helical_dom_sf"/>
</dbReference>
<proteinExistence type="predicted"/>
<name>A0A6L2PGR2_COPFO</name>
<dbReference type="EMBL" id="BLKM01004546">
    <property type="protein sequence ID" value="GFG31733.1"/>
    <property type="molecule type" value="Genomic_DNA"/>
</dbReference>
<sequence length="86" mass="10268">IYQIDYQQKFLLNLFSFPRKYYGEYHPLLGIHYMKLGKINLYLKKISEALSMLKNAETVIRVTHGEQHSLYQDQLMPLVYQTQAEL</sequence>